<dbReference type="PROSITE" id="PS50166">
    <property type="entry name" value="IMPORTIN_B_NT"/>
    <property type="match status" value="1"/>
</dbReference>
<proteinExistence type="inferred from homology"/>
<dbReference type="GO" id="GO:0031267">
    <property type="term" value="F:small GTPase binding"/>
    <property type="evidence" value="ECO:0007669"/>
    <property type="project" value="InterPro"/>
</dbReference>
<dbReference type="GO" id="GO:0005635">
    <property type="term" value="C:nuclear envelope"/>
    <property type="evidence" value="ECO:0007669"/>
    <property type="project" value="TreeGrafter"/>
</dbReference>
<evidence type="ECO:0000256" key="1">
    <source>
        <dbReference type="ARBA" id="ARBA00004123"/>
    </source>
</evidence>
<gene>
    <name evidence="7" type="primary">LOC100901496</name>
</gene>
<comment type="similarity">
    <text evidence="2">Belongs to the importin beta family.</text>
</comment>
<keyword evidence="3" id="KW-0813">Transport</keyword>
<sequence length="990" mass="113467">MAMSLQDLTGVLVQALCQDQVNVKEAEAKLSSFEVQPGYHQALATVFRNAEIPEQVRWMALVCLKNGVNRYWRKNAPGAIADTEKAVIRDMLLQSLTTTLGQQLALQLALVIAKVSRYDFPGDWQAVVPHLMNHLDSPYGYQCSLALYHFIKSLTTKRILSDRYVFYDVSSRMFYPIVACWRATTQAFLAENVDVDLLQRSLLSLKSIKLLLVHGQKKGVEEKLAACFEDMFNWLLTMLKCRAFCGEREPYATLLTKWCLQCSKVFLEVQYQHTSAYIPYVKGSFSLAVQFAFNQEWRGVMFERCLVNTFNLLKSCITEPAYRGEQAEQAARETGVYEGRDLPDQVSGTDLVLEFFTDSMVAEFLQRLILDFFPVSQAELDEWQANPEEFAAEQGGDLWRYSIKPCTESLFVTLLRIFREVAEREVVSLVSQIQPLQVEPTFAEAQRRQATYTAVGLAPYMLYDHLDFDKWFLEFLIPELRVNHKNYLIVHRTILWMLSQWSDIKLSERHRPLLYETLAAFVEPDKDLVVRLAACQATKDVVDDFVFIADQFAPYLDFYMKAIFQLLTDLQDCQGKMVVLQTTTFIVERMGKRCDPFAERIVAFVPLLWTESSEHIMLRVAIISLLTRIIDNMQAVDASLFPTTLSIIAHSVNPDEPQQVFLLEEALDLWRAVLEAVREGDPETNFCLLELTRFILPIVEMGSDHLEAITGILKLHIVLFKMDFLQRYPEQLRDVLCSSFVELNITGCMLILKVVDMAIRVAPVESVKLFYPLIGYALEEIVEESHTREYTNVSFSIWCRVLLYAEVAAMDLLRDRAAAKQSTPEAQMRLVMDCWMKKMGNISVVQTQKLMAITLLRLLVDYWNWSDIMYKNVCAIALAVCELLNDITEVAEDGTQTDSLLIPADSPESVNAEVELDQSCHSARMFQIIKKDVAHTIVLSDFLLHQMRALAEKVGPQKFEEVLQEIDCETRDMLESYTKTGMFARNKYTC</sequence>
<accession>A0AAJ6QUK6</accession>
<evidence type="ECO:0000313" key="7">
    <source>
        <dbReference type="RefSeq" id="XP_003744438.1"/>
    </source>
</evidence>
<dbReference type="InterPro" id="IPR016024">
    <property type="entry name" value="ARM-type_fold"/>
</dbReference>
<dbReference type="GO" id="GO:0006606">
    <property type="term" value="P:protein import into nucleus"/>
    <property type="evidence" value="ECO:0007669"/>
    <property type="project" value="TreeGrafter"/>
</dbReference>
<keyword evidence="4" id="KW-0539">Nucleus</keyword>
<keyword evidence="6" id="KW-1185">Reference proteome</keyword>
<dbReference type="RefSeq" id="XP_003744438.1">
    <property type="nucleotide sequence ID" value="XM_003744390.2"/>
</dbReference>
<dbReference type="GeneID" id="100901496"/>
<dbReference type="Pfam" id="PF03810">
    <property type="entry name" value="IBN_N"/>
    <property type="match status" value="1"/>
</dbReference>
<dbReference type="SUPFAM" id="SSF48371">
    <property type="entry name" value="ARM repeat"/>
    <property type="match status" value="1"/>
</dbReference>
<dbReference type="Pfam" id="PF25758">
    <property type="entry name" value="TPR_IPO11"/>
    <property type="match status" value="1"/>
</dbReference>
<dbReference type="GO" id="GO:0005829">
    <property type="term" value="C:cytosol"/>
    <property type="evidence" value="ECO:0007669"/>
    <property type="project" value="TreeGrafter"/>
</dbReference>
<reference evidence="7" key="1">
    <citation type="submission" date="2025-08" db="UniProtKB">
        <authorList>
            <consortium name="RefSeq"/>
        </authorList>
    </citation>
    <scope>IDENTIFICATION</scope>
</reference>
<name>A0AAJ6QUK6_9ACAR</name>
<evidence type="ECO:0000256" key="2">
    <source>
        <dbReference type="ARBA" id="ARBA00007991"/>
    </source>
</evidence>
<protein>
    <submittedName>
        <fullName evidence="7">Importin-11</fullName>
    </submittedName>
</protein>
<feature type="domain" description="Importin N-terminal" evidence="5">
    <location>
        <begin position="26"/>
        <end position="98"/>
    </location>
</feature>
<evidence type="ECO:0000256" key="3">
    <source>
        <dbReference type="ARBA" id="ARBA00022448"/>
    </source>
</evidence>
<dbReference type="AlphaFoldDB" id="A0AAJ6QUK6"/>
<dbReference type="SMART" id="SM00913">
    <property type="entry name" value="IBN_N"/>
    <property type="match status" value="1"/>
</dbReference>
<dbReference type="Proteomes" id="UP000694867">
    <property type="component" value="Unplaced"/>
</dbReference>
<comment type="subcellular location">
    <subcellularLocation>
        <location evidence="1">Nucleus</location>
    </subcellularLocation>
</comment>
<evidence type="ECO:0000256" key="4">
    <source>
        <dbReference type="ARBA" id="ARBA00023242"/>
    </source>
</evidence>
<dbReference type="Gene3D" id="1.25.10.10">
    <property type="entry name" value="Leucine-rich Repeat Variant"/>
    <property type="match status" value="1"/>
</dbReference>
<organism evidence="6 7">
    <name type="scientific">Galendromus occidentalis</name>
    <name type="common">western predatory mite</name>
    <dbReference type="NCBI Taxonomy" id="34638"/>
    <lineage>
        <taxon>Eukaryota</taxon>
        <taxon>Metazoa</taxon>
        <taxon>Ecdysozoa</taxon>
        <taxon>Arthropoda</taxon>
        <taxon>Chelicerata</taxon>
        <taxon>Arachnida</taxon>
        <taxon>Acari</taxon>
        <taxon>Parasitiformes</taxon>
        <taxon>Mesostigmata</taxon>
        <taxon>Gamasina</taxon>
        <taxon>Phytoseioidea</taxon>
        <taxon>Phytoseiidae</taxon>
        <taxon>Typhlodrominae</taxon>
        <taxon>Galendromus</taxon>
    </lineage>
</organism>
<evidence type="ECO:0000259" key="5">
    <source>
        <dbReference type="PROSITE" id="PS50166"/>
    </source>
</evidence>
<dbReference type="InterPro" id="IPR011989">
    <property type="entry name" value="ARM-like"/>
</dbReference>
<evidence type="ECO:0000313" key="6">
    <source>
        <dbReference type="Proteomes" id="UP000694867"/>
    </source>
</evidence>
<dbReference type="InterPro" id="IPR058669">
    <property type="entry name" value="TPR_IPO7/11-like"/>
</dbReference>
<dbReference type="PANTHER" id="PTHR10997">
    <property type="entry name" value="IMPORTIN-7, 8, 11"/>
    <property type="match status" value="1"/>
</dbReference>
<dbReference type="KEGG" id="goe:100901496"/>
<dbReference type="PANTHER" id="PTHR10997:SF7">
    <property type="entry name" value="IMPORTIN-11"/>
    <property type="match status" value="1"/>
</dbReference>
<dbReference type="InterPro" id="IPR001494">
    <property type="entry name" value="Importin-beta_N"/>
</dbReference>
<dbReference type="CTD" id="36732"/>